<dbReference type="SUPFAM" id="SSF55166">
    <property type="entry name" value="Hedgehog/DD-peptidase"/>
    <property type="match status" value="1"/>
</dbReference>
<dbReference type="GO" id="GO:0051536">
    <property type="term" value="F:iron-sulfur cluster binding"/>
    <property type="evidence" value="ECO:0007669"/>
    <property type="project" value="UniProtKB-KW"/>
</dbReference>
<dbReference type="PANTHER" id="PTHR37425:SF1">
    <property type="entry name" value="OUTER MEMBRANE PROTEIN"/>
    <property type="match status" value="1"/>
</dbReference>
<dbReference type="PANTHER" id="PTHR37425">
    <property type="match status" value="1"/>
</dbReference>
<gene>
    <name evidence="13" type="ordered locus">HRM2_21410</name>
</gene>
<keyword evidence="8" id="KW-0411">Iron-sulfur</keyword>
<organism evidence="13 14">
    <name type="scientific">Desulforapulum autotrophicum (strain ATCC 43914 / DSM 3382 / VKM B-1955 / HRM2)</name>
    <name type="common">Desulfobacterium autotrophicum</name>
    <dbReference type="NCBI Taxonomy" id="177437"/>
    <lineage>
        <taxon>Bacteria</taxon>
        <taxon>Pseudomonadati</taxon>
        <taxon>Thermodesulfobacteriota</taxon>
        <taxon>Desulfobacteria</taxon>
        <taxon>Desulfobacterales</taxon>
        <taxon>Desulfobacteraceae</taxon>
        <taxon>Desulforapulum</taxon>
    </lineage>
</organism>
<evidence type="ECO:0000256" key="11">
    <source>
        <dbReference type="ARBA" id="ARBA00093448"/>
    </source>
</evidence>
<reference evidence="13 14" key="1">
    <citation type="journal article" date="2009" name="Environ. Microbiol.">
        <title>Genome sequence of Desulfobacterium autotrophicum HRM2, a marine sulfate reducer oxidizing organic carbon completely to carbon dioxide.</title>
        <authorList>
            <person name="Strittmatter A.W."/>
            <person name="Liesegang H."/>
            <person name="Rabus R."/>
            <person name="Decker I."/>
            <person name="Amann J."/>
            <person name="Andres S."/>
            <person name="Henne A."/>
            <person name="Fricke W.F."/>
            <person name="Martinez-Arias R."/>
            <person name="Bartels D."/>
            <person name="Goesmann A."/>
            <person name="Krause L."/>
            <person name="Puehler A."/>
            <person name="Klenk H.P."/>
            <person name="Richter M."/>
            <person name="Schuler M."/>
            <person name="Gloeckner F.O."/>
            <person name="Meyerdierks A."/>
            <person name="Gottschalk G."/>
            <person name="Amann R."/>
        </authorList>
    </citation>
    <scope>NUCLEOTIDE SEQUENCE [LARGE SCALE GENOMIC DNA]</scope>
    <source>
        <strain evidence="14">ATCC 43914 / DSM 3382 / HRM2</strain>
    </source>
</reference>
<evidence type="ECO:0000256" key="9">
    <source>
        <dbReference type="ARBA" id="ARBA00023049"/>
    </source>
</evidence>
<keyword evidence="8" id="KW-0408">Iron</keyword>
<keyword evidence="7" id="KW-0862">Zinc</keyword>
<evidence type="ECO:0000256" key="8">
    <source>
        <dbReference type="ARBA" id="ARBA00023014"/>
    </source>
</evidence>
<sequence>MKSISSSGENHGRKISRRFFLLASAQIAAAVLVPSSVLATPSEPKTLRFYHTHTGERISVDYSPETYKGSMRRELEYFLRDFRTGEVHRIDRRLLDVLTTIQHNCGSHSCYEIISGYRSAKTNAFLRKKSSGVAKKSYHMQGRAMDIRLADLDTKVLRDLAIKFNRGGVGFYPKSDFVHIDTGRKRRW</sequence>
<dbReference type="EMBL" id="CP001087">
    <property type="protein sequence ID" value="ACN15239.1"/>
    <property type="molecule type" value="Genomic_DNA"/>
</dbReference>
<comment type="cofactor">
    <cofactor evidence="1">
        <name>Zn(2+)</name>
        <dbReference type="ChEBI" id="CHEBI:29105"/>
    </cofactor>
</comment>
<evidence type="ECO:0000256" key="1">
    <source>
        <dbReference type="ARBA" id="ARBA00001947"/>
    </source>
</evidence>
<dbReference type="Proteomes" id="UP000000442">
    <property type="component" value="Chromosome"/>
</dbReference>
<evidence type="ECO:0000313" key="14">
    <source>
        <dbReference type="Proteomes" id="UP000000442"/>
    </source>
</evidence>
<dbReference type="PROSITE" id="PS51318">
    <property type="entry name" value="TAT"/>
    <property type="match status" value="1"/>
</dbReference>
<dbReference type="InterPro" id="IPR010275">
    <property type="entry name" value="MepK"/>
</dbReference>
<dbReference type="AlphaFoldDB" id="C0QDH5"/>
<accession>C0QDH5</accession>
<dbReference type="RefSeq" id="WP_015904009.1">
    <property type="nucleotide sequence ID" value="NC_012108.1"/>
</dbReference>
<keyword evidence="9" id="KW-0482">Metalloprotease</keyword>
<dbReference type="eggNOG" id="COG3108">
    <property type="taxonomic scope" value="Bacteria"/>
</dbReference>
<dbReference type="GO" id="GO:0071555">
    <property type="term" value="P:cell wall organization"/>
    <property type="evidence" value="ECO:0007669"/>
    <property type="project" value="UniProtKB-KW"/>
</dbReference>
<dbReference type="InterPro" id="IPR006311">
    <property type="entry name" value="TAT_signal"/>
</dbReference>
<comment type="similarity">
    <text evidence="11">Belongs to the peptidase M15 family.</text>
</comment>
<dbReference type="GO" id="GO:0006508">
    <property type="term" value="P:proteolysis"/>
    <property type="evidence" value="ECO:0007669"/>
    <property type="project" value="UniProtKB-KW"/>
</dbReference>
<dbReference type="GO" id="GO:0008237">
    <property type="term" value="F:metallopeptidase activity"/>
    <property type="evidence" value="ECO:0007669"/>
    <property type="project" value="UniProtKB-KW"/>
</dbReference>
<evidence type="ECO:0000256" key="7">
    <source>
        <dbReference type="ARBA" id="ARBA00022833"/>
    </source>
</evidence>
<dbReference type="Pfam" id="PF05951">
    <property type="entry name" value="Peptidase_M15_2"/>
    <property type="match status" value="1"/>
</dbReference>
<evidence type="ECO:0000256" key="5">
    <source>
        <dbReference type="ARBA" id="ARBA00022729"/>
    </source>
</evidence>
<dbReference type="HOGENOM" id="CLU_080400_1_2_7"/>
<evidence type="ECO:0000256" key="2">
    <source>
        <dbReference type="ARBA" id="ARBA00004776"/>
    </source>
</evidence>
<name>C0QDH5_DESAH</name>
<keyword evidence="10" id="KW-0961">Cell wall biogenesis/degradation</keyword>
<keyword evidence="6" id="KW-0378">Hydrolase</keyword>
<comment type="pathway">
    <text evidence="2">Cell wall biogenesis; cell wall polysaccharide biosynthesis.</text>
</comment>
<dbReference type="GO" id="GO:0046872">
    <property type="term" value="F:metal ion binding"/>
    <property type="evidence" value="ECO:0007669"/>
    <property type="project" value="UniProtKB-KW"/>
</dbReference>
<evidence type="ECO:0000313" key="13">
    <source>
        <dbReference type="EMBL" id="ACN15239.1"/>
    </source>
</evidence>
<evidence type="ECO:0000256" key="10">
    <source>
        <dbReference type="ARBA" id="ARBA00023316"/>
    </source>
</evidence>
<keyword evidence="14" id="KW-1185">Reference proteome</keyword>
<evidence type="ECO:0000256" key="6">
    <source>
        <dbReference type="ARBA" id="ARBA00022801"/>
    </source>
</evidence>
<dbReference type="KEGG" id="dat:HRM2_21410"/>
<dbReference type="STRING" id="177437.HRM2_21410"/>
<evidence type="ECO:0000256" key="4">
    <source>
        <dbReference type="ARBA" id="ARBA00022723"/>
    </source>
</evidence>
<evidence type="ECO:0000256" key="3">
    <source>
        <dbReference type="ARBA" id="ARBA00022670"/>
    </source>
</evidence>
<dbReference type="Gene3D" id="3.30.1380.10">
    <property type="match status" value="1"/>
</dbReference>
<proteinExistence type="inferred from homology"/>
<keyword evidence="4" id="KW-0479">Metal-binding</keyword>
<dbReference type="InterPro" id="IPR009045">
    <property type="entry name" value="Zn_M74/Hedgehog-like"/>
</dbReference>
<keyword evidence="5" id="KW-0732">Signal</keyword>
<keyword evidence="3" id="KW-0645">Protease</keyword>
<evidence type="ECO:0000256" key="12">
    <source>
        <dbReference type="ARBA" id="ARBA00093666"/>
    </source>
</evidence>
<protein>
    <recommendedName>
        <fullName evidence="12">Murein endopeptidase K</fullName>
    </recommendedName>
</protein>
<dbReference type="CDD" id="cd14844">
    <property type="entry name" value="Zn-DD-carboxypeptidase_like"/>
    <property type="match status" value="1"/>
</dbReference>